<sequence length="767" mass="85754">MYRQLIAACSLTGALLLSACSPTTPVAHDVSIIPIPKEIKNANGEFTLKDGMTIGVADKQLLPAANYLSGLLSRSTGYIYNVREGDGDISLAVSDIAGQNEGAYTLDVSSGKVQIKGNTYGGVISGIESLRQLLPAEIESPEVVSDITWSVPAVQITDAPRFGWRGLMLDVSRHFYTKEEVKELLDMMALYKLNKFHWHLTDDQGWRVEIKKYPLLTEKGAWRTFNNHDRECMRLAKVQDNPDYEIPAEKLRITQGDTLYGGFYTQNDIKEIVEYAGVRGIDVIPEIDMPGHMLAAVSNYAGVSCFNQTGWGTTFSSPVCPGKDSALEFCKNVYSEIIPLFPYKYIHLGADEVEKTNWKKCPDCQKRMKDNGLKTEEELQAWFVHDMEKFFNENGKEMIGWDEILEGGLSPTATIMWWRSWHPQSVPDATAQGNHAIMSPNTNFYFDYQQDKNSLPGVYNFNPMLESLNDAQKALILGIQANLWCEYIPSFERAQYMIMPRMMALSEQAWSDPSVKSWDGFTERLVKQFPRLNIMGVNYRMPDLEGFNNTNAFIGEGNVTITCLDPSVEIHYTTDGSIPTLESPRYTEPIKVTETTDFTFRTFRPNGKKGDIVKTRYIKSEYAPAAEATPSKKGLQAVWHEFKGNKCADIEKAPVNGTYEISEVTIPAEAKGNIGLVISGYFNAPEDAIYTFNLISDDGSTLTIDGEQVVDNDGPHSVREVTGQKALAKGLHPIQVKYFDNNGGMLQLKVMTADGKEIPVNTNMFAY</sequence>
<dbReference type="PRINTS" id="PR00738">
    <property type="entry name" value="GLHYDRLASE20"/>
</dbReference>
<dbReference type="GO" id="GO:0016020">
    <property type="term" value="C:membrane"/>
    <property type="evidence" value="ECO:0007669"/>
    <property type="project" value="TreeGrafter"/>
</dbReference>
<evidence type="ECO:0000256" key="1">
    <source>
        <dbReference type="ARBA" id="ARBA00001231"/>
    </source>
</evidence>
<dbReference type="InterPro" id="IPR037524">
    <property type="entry name" value="PA14/GLEYA"/>
</dbReference>
<dbReference type="PATRIC" id="fig|1203610.3.peg.4165"/>
<dbReference type="GO" id="GO:0004563">
    <property type="term" value="F:beta-N-acetylhexosaminidase activity"/>
    <property type="evidence" value="ECO:0007669"/>
    <property type="project" value="UniProtKB-EC"/>
</dbReference>
<dbReference type="PROSITE" id="PS51257">
    <property type="entry name" value="PROKAR_LIPOPROTEIN"/>
    <property type="match status" value="1"/>
</dbReference>
<dbReference type="InterPro" id="IPR015882">
    <property type="entry name" value="HEX_bac_N"/>
</dbReference>
<feature type="active site" description="Proton donor" evidence="6">
    <location>
        <position position="352"/>
    </location>
</feature>
<dbReference type="Proteomes" id="UP000033035">
    <property type="component" value="Unassembled WGS sequence"/>
</dbReference>
<keyword evidence="7" id="KW-0732">Signal</keyword>
<evidence type="ECO:0000256" key="5">
    <source>
        <dbReference type="ARBA" id="ARBA00023295"/>
    </source>
</evidence>
<dbReference type="InterPro" id="IPR017853">
    <property type="entry name" value="GH"/>
</dbReference>
<dbReference type="EC" id="3.2.1.52" evidence="3"/>
<evidence type="ECO:0000256" key="2">
    <source>
        <dbReference type="ARBA" id="ARBA00006285"/>
    </source>
</evidence>
<comment type="catalytic activity">
    <reaction evidence="1">
        <text>Hydrolysis of terminal non-reducing N-acetyl-D-hexosamine residues in N-acetyl-beta-D-hexosaminides.</text>
        <dbReference type="EC" id="3.2.1.52"/>
    </reaction>
</comment>
<dbReference type="InterPro" id="IPR025705">
    <property type="entry name" value="Beta_hexosaminidase_sua/sub"/>
</dbReference>
<dbReference type="Pfam" id="PF13290">
    <property type="entry name" value="CHB_HEX_C_1"/>
    <property type="match status" value="1"/>
</dbReference>
<feature type="domain" description="PA14" evidence="8">
    <location>
        <begin position="630"/>
        <end position="764"/>
    </location>
</feature>
<dbReference type="PANTHER" id="PTHR22600">
    <property type="entry name" value="BETA-HEXOSAMINIDASE"/>
    <property type="match status" value="1"/>
</dbReference>
<dbReference type="Pfam" id="PF07691">
    <property type="entry name" value="PA14"/>
    <property type="match status" value="1"/>
</dbReference>
<keyword evidence="10" id="KW-1185">Reference proteome</keyword>
<evidence type="ECO:0000256" key="6">
    <source>
        <dbReference type="PIRSR" id="PIRSR625705-1"/>
    </source>
</evidence>
<dbReference type="AlphaFoldDB" id="A0A0F5IY56"/>
<dbReference type="Pfam" id="PF02838">
    <property type="entry name" value="Glyco_hydro_20b"/>
    <property type="match status" value="1"/>
</dbReference>
<gene>
    <name evidence="9" type="ORF">HMPREF1536_04087</name>
</gene>
<dbReference type="GO" id="GO:0005975">
    <property type="term" value="P:carbohydrate metabolic process"/>
    <property type="evidence" value="ECO:0007669"/>
    <property type="project" value="InterPro"/>
</dbReference>
<evidence type="ECO:0000259" key="8">
    <source>
        <dbReference type="PROSITE" id="PS51820"/>
    </source>
</evidence>
<dbReference type="SMART" id="SM00758">
    <property type="entry name" value="PA14"/>
    <property type="match status" value="1"/>
</dbReference>
<dbReference type="STRING" id="1203610.HMPREF1536_04087"/>
<name>A0A0F5IY56_9BACT</name>
<accession>A0A0F5IY56</accession>
<dbReference type="InterPro" id="IPR029018">
    <property type="entry name" value="Hex-like_dom2"/>
</dbReference>
<dbReference type="EMBL" id="AQHW01000020">
    <property type="protein sequence ID" value="KKB50551.1"/>
    <property type="molecule type" value="Genomic_DNA"/>
</dbReference>
<feature type="signal peptide" evidence="7">
    <location>
        <begin position="1"/>
        <end position="19"/>
    </location>
</feature>
<dbReference type="GO" id="GO:0030203">
    <property type="term" value="P:glycosaminoglycan metabolic process"/>
    <property type="evidence" value="ECO:0007669"/>
    <property type="project" value="TreeGrafter"/>
</dbReference>
<dbReference type="SUPFAM" id="SSF56988">
    <property type="entry name" value="Anthrax protective antigen"/>
    <property type="match status" value="1"/>
</dbReference>
<dbReference type="SUPFAM" id="SSF51445">
    <property type="entry name" value="(Trans)glycosidases"/>
    <property type="match status" value="1"/>
</dbReference>
<dbReference type="Gene3D" id="3.90.182.10">
    <property type="entry name" value="Toxin - Anthrax Protective Antigen,domain 1"/>
    <property type="match status" value="1"/>
</dbReference>
<proteinExistence type="inferred from homology"/>
<dbReference type="InterPro" id="IPR011658">
    <property type="entry name" value="PA14_dom"/>
</dbReference>
<comment type="similarity">
    <text evidence="2">Belongs to the glycosyl hydrolase 20 family.</text>
</comment>
<dbReference type="Gene3D" id="3.20.20.80">
    <property type="entry name" value="Glycosidases"/>
    <property type="match status" value="1"/>
</dbReference>
<dbReference type="HOGENOM" id="CLU_007082_5_0_10"/>
<dbReference type="PANTHER" id="PTHR22600:SF57">
    <property type="entry name" value="BETA-N-ACETYLHEXOSAMINIDASE"/>
    <property type="match status" value="1"/>
</dbReference>
<evidence type="ECO:0000256" key="7">
    <source>
        <dbReference type="SAM" id="SignalP"/>
    </source>
</evidence>
<keyword evidence="4" id="KW-0378">Hydrolase</keyword>
<evidence type="ECO:0000256" key="4">
    <source>
        <dbReference type="ARBA" id="ARBA00022801"/>
    </source>
</evidence>
<dbReference type="Gene3D" id="3.30.379.10">
    <property type="entry name" value="Chitobiase/beta-hexosaminidase domain 2-like"/>
    <property type="match status" value="1"/>
</dbReference>
<evidence type="ECO:0000313" key="9">
    <source>
        <dbReference type="EMBL" id="KKB50551.1"/>
    </source>
</evidence>
<protein>
    <recommendedName>
        <fullName evidence="3">beta-N-acetylhexosaminidase</fullName>
        <ecNumber evidence="3">3.2.1.52</ecNumber>
    </recommendedName>
</protein>
<organism evidence="9 10">
    <name type="scientific">Parabacteroides gordonii MS-1 = DSM 23371</name>
    <dbReference type="NCBI Taxonomy" id="1203610"/>
    <lineage>
        <taxon>Bacteria</taxon>
        <taxon>Pseudomonadati</taxon>
        <taxon>Bacteroidota</taxon>
        <taxon>Bacteroidia</taxon>
        <taxon>Bacteroidales</taxon>
        <taxon>Tannerellaceae</taxon>
        <taxon>Parabacteroides</taxon>
    </lineage>
</organism>
<dbReference type="SUPFAM" id="SSF55545">
    <property type="entry name" value="beta-N-acetylhexosaminidase-like domain"/>
    <property type="match status" value="1"/>
</dbReference>
<keyword evidence="5" id="KW-0326">Glycosidase</keyword>
<dbReference type="InterPro" id="IPR015883">
    <property type="entry name" value="Glyco_hydro_20_cat"/>
</dbReference>
<dbReference type="RefSeq" id="WP_028729384.1">
    <property type="nucleotide sequence ID" value="NZ_KE386763.1"/>
</dbReference>
<dbReference type="Pfam" id="PF00728">
    <property type="entry name" value="Glyco_hydro_20"/>
    <property type="match status" value="1"/>
</dbReference>
<comment type="caution">
    <text evidence="9">The sequence shown here is derived from an EMBL/GenBank/DDBJ whole genome shotgun (WGS) entry which is preliminary data.</text>
</comment>
<dbReference type="CDD" id="cd06563">
    <property type="entry name" value="GH20_chitobiase-like"/>
    <property type="match status" value="1"/>
</dbReference>
<feature type="chain" id="PRO_5002488744" description="beta-N-acetylhexosaminidase" evidence="7">
    <location>
        <begin position="20"/>
        <end position="767"/>
    </location>
</feature>
<evidence type="ECO:0000256" key="3">
    <source>
        <dbReference type="ARBA" id="ARBA00012663"/>
    </source>
</evidence>
<reference evidence="9 10" key="1">
    <citation type="submission" date="2013-04" db="EMBL/GenBank/DDBJ databases">
        <title>The Genome Sequence of Parabacteroides gordonii DSM 23371.</title>
        <authorList>
            <consortium name="The Broad Institute Genomics Platform"/>
            <person name="Earl A."/>
            <person name="Ward D."/>
            <person name="Feldgarden M."/>
            <person name="Gevers D."/>
            <person name="Martens E."/>
            <person name="Sakamoto M."/>
            <person name="Benno Y."/>
            <person name="Suzuki N."/>
            <person name="Matsunaga N."/>
            <person name="Koshihara K."/>
            <person name="Seki M."/>
            <person name="Komiya H."/>
            <person name="Walker B."/>
            <person name="Young S."/>
            <person name="Zeng Q."/>
            <person name="Gargeya S."/>
            <person name="Fitzgerald M."/>
            <person name="Haas B."/>
            <person name="Abouelleil A."/>
            <person name="Allen A.W."/>
            <person name="Alvarado L."/>
            <person name="Arachchi H.M."/>
            <person name="Berlin A.M."/>
            <person name="Chapman S.B."/>
            <person name="Gainer-Dewar J."/>
            <person name="Goldberg J."/>
            <person name="Griggs A."/>
            <person name="Gujja S."/>
            <person name="Hansen M."/>
            <person name="Howarth C."/>
            <person name="Imamovic A."/>
            <person name="Ireland A."/>
            <person name="Larimer J."/>
            <person name="McCowan C."/>
            <person name="Murphy C."/>
            <person name="Pearson M."/>
            <person name="Poon T.W."/>
            <person name="Priest M."/>
            <person name="Roberts A."/>
            <person name="Saif S."/>
            <person name="Shea T."/>
            <person name="Sisk P."/>
            <person name="Sykes S."/>
            <person name="Wortman J."/>
            <person name="Nusbaum C."/>
            <person name="Birren B."/>
        </authorList>
    </citation>
    <scope>NUCLEOTIDE SEQUENCE [LARGE SCALE GENOMIC DNA]</scope>
    <source>
        <strain evidence="9 10">MS-1</strain>
    </source>
</reference>
<dbReference type="InterPro" id="IPR059177">
    <property type="entry name" value="GH29D-like_dom"/>
</dbReference>
<dbReference type="PROSITE" id="PS51820">
    <property type="entry name" value="PA14"/>
    <property type="match status" value="1"/>
</dbReference>
<evidence type="ECO:0000313" key="10">
    <source>
        <dbReference type="Proteomes" id="UP000033035"/>
    </source>
</evidence>